<dbReference type="WBParaSite" id="RSKR_0001146700.1">
    <property type="protein sequence ID" value="RSKR_0001146700.1"/>
    <property type="gene ID" value="RSKR_0001146700"/>
</dbReference>
<reference evidence="2" key="1">
    <citation type="submission" date="2016-11" db="UniProtKB">
        <authorList>
            <consortium name="WormBaseParasite"/>
        </authorList>
    </citation>
    <scope>IDENTIFICATION</scope>
    <source>
        <strain evidence="2">KR3021</strain>
    </source>
</reference>
<protein>
    <submittedName>
        <fullName evidence="2">Nitric oxide synthase-interacting protein homolog</fullName>
    </submittedName>
</protein>
<evidence type="ECO:0000313" key="2">
    <source>
        <dbReference type="WBParaSite" id="RSKR_0001146700.1"/>
    </source>
</evidence>
<proteinExistence type="predicted"/>
<organism evidence="1 2">
    <name type="scientific">Rhabditophanes sp. KR3021</name>
    <dbReference type="NCBI Taxonomy" id="114890"/>
    <lineage>
        <taxon>Eukaryota</taxon>
        <taxon>Metazoa</taxon>
        <taxon>Ecdysozoa</taxon>
        <taxon>Nematoda</taxon>
        <taxon>Chromadorea</taxon>
        <taxon>Rhabditida</taxon>
        <taxon>Tylenchina</taxon>
        <taxon>Panagrolaimomorpha</taxon>
        <taxon>Strongyloidoidea</taxon>
        <taxon>Alloionematidae</taxon>
        <taxon>Rhabditophanes</taxon>
    </lineage>
</organism>
<name>A0AC35UH31_9BILA</name>
<accession>A0AC35UH31</accession>
<sequence length="307" mass="34165">MTRHGKNSGNSGVYSYSERSIDKKQSAYGSKQLRLGKDSLNGFDCCNLTFQPCQNPVITPEGIIFDKTAITLYFEQQMKKIKRNLQLYEKQAADADTIKNEDSDKKTSTELYEKSKSLSEEKSGSKSRKRTHADSDDETESKFYKKEEVNISNIEGANKTKLPSFWCAELAPSAKETSTVQKPTVQKVLCPITGSPLKFKQLMDVKFTSISDNNKKQHIAGKKDRYMCPISHDVLTQSTKCVYLKTSGSVITKEAFEKTIRKDMVDPINGKKIKPNDIIELKGSGSGYSGSSSNLQAIVHGPIMQAG</sequence>
<dbReference type="Proteomes" id="UP000095286">
    <property type="component" value="Unplaced"/>
</dbReference>
<evidence type="ECO:0000313" key="1">
    <source>
        <dbReference type="Proteomes" id="UP000095286"/>
    </source>
</evidence>